<dbReference type="Proteomes" id="UP001470230">
    <property type="component" value="Unassembled WGS sequence"/>
</dbReference>
<name>A0ABR2H5G9_9EUKA</name>
<accession>A0ABR2H5G9</accession>
<evidence type="ECO:0000313" key="1">
    <source>
        <dbReference type="EMBL" id="KAK8841406.1"/>
    </source>
</evidence>
<comment type="caution">
    <text evidence="1">The sequence shown here is derived from an EMBL/GenBank/DDBJ whole genome shotgun (WGS) entry which is preliminary data.</text>
</comment>
<dbReference type="EMBL" id="JAPFFF010000041">
    <property type="protein sequence ID" value="KAK8841406.1"/>
    <property type="molecule type" value="Genomic_DNA"/>
</dbReference>
<reference evidence="1 2" key="1">
    <citation type="submission" date="2024-04" db="EMBL/GenBank/DDBJ databases">
        <title>Tritrichomonas musculus Genome.</title>
        <authorList>
            <person name="Alves-Ferreira E."/>
            <person name="Grigg M."/>
            <person name="Lorenzi H."/>
            <person name="Galac M."/>
        </authorList>
    </citation>
    <scope>NUCLEOTIDE SEQUENCE [LARGE SCALE GENOMIC DNA]</scope>
    <source>
        <strain evidence="1 2">EAF2021</strain>
    </source>
</reference>
<protein>
    <submittedName>
        <fullName evidence="1">Uncharacterized protein</fullName>
    </submittedName>
</protein>
<evidence type="ECO:0000313" key="2">
    <source>
        <dbReference type="Proteomes" id="UP001470230"/>
    </source>
</evidence>
<organism evidence="1 2">
    <name type="scientific">Tritrichomonas musculus</name>
    <dbReference type="NCBI Taxonomy" id="1915356"/>
    <lineage>
        <taxon>Eukaryota</taxon>
        <taxon>Metamonada</taxon>
        <taxon>Parabasalia</taxon>
        <taxon>Tritrichomonadida</taxon>
        <taxon>Tritrichomonadidae</taxon>
        <taxon>Tritrichomonas</taxon>
    </lineage>
</organism>
<gene>
    <name evidence="1" type="ORF">M9Y10_027023</name>
</gene>
<sequence>MLSVVSSISKTCPSQVLRAFTFFYRSICNEKEQFAEKYNEFNQGLKVRDNNNSFHKIDIQNDNPTDEFDFDELDAELAKDNCSCFI</sequence>
<proteinExistence type="predicted"/>
<keyword evidence="2" id="KW-1185">Reference proteome</keyword>